<evidence type="ECO:0000256" key="3">
    <source>
        <dbReference type="ARBA" id="ARBA00022729"/>
    </source>
</evidence>
<evidence type="ECO:0000256" key="2">
    <source>
        <dbReference type="ARBA" id="ARBA00010742"/>
    </source>
</evidence>
<dbReference type="KEGG" id="tso:IZ6_12550"/>
<keyword evidence="3 4" id="KW-0732">Signal</keyword>
<protein>
    <submittedName>
        <fullName evidence="6">Nitrate ABC transporter substrate-binding protein</fullName>
    </submittedName>
</protein>
<dbReference type="Gene3D" id="3.40.190.10">
    <property type="entry name" value="Periplasmic binding protein-like II"/>
    <property type="match status" value="2"/>
</dbReference>
<dbReference type="GO" id="GO:0042597">
    <property type="term" value="C:periplasmic space"/>
    <property type="evidence" value="ECO:0007669"/>
    <property type="project" value="UniProtKB-SubCell"/>
</dbReference>
<evidence type="ECO:0000256" key="4">
    <source>
        <dbReference type="SAM" id="SignalP"/>
    </source>
</evidence>
<dbReference type="InterPro" id="IPR015168">
    <property type="entry name" value="SsuA/THI5"/>
</dbReference>
<dbReference type="SUPFAM" id="SSF53850">
    <property type="entry name" value="Periplasmic binding protein-like II"/>
    <property type="match status" value="1"/>
</dbReference>
<feature type="signal peptide" evidence="4">
    <location>
        <begin position="1"/>
        <end position="29"/>
    </location>
</feature>
<dbReference type="EMBL" id="AP023361">
    <property type="protein sequence ID" value="BCJ90520.1"/>
    <property type="molecule type" value="Genomic_DNA"/>
</dbReference>
<comment type="similarity">
    <text evidence="2">Belongs to the bacterial solute-binding protein SsuA/TauA family.</text>
</comment>
<keyword evidence="7" id="KW-1185">Reference proteome</keyword>
<evidence type="ECO:0000259" key="5">
    <source>
        <dbReference type="Pfam" id="PF09084"/>
    </source>
</evidence>
<dbReference type="RefSeq" id="WP_222877146.1">
    <property type="nucleotide sequence ID" value="NZ_AP023361.1"/>
</dbReference>
<dbReference type="AlphaFoldDB" id="A0A6S6QU91"/>
<proteinExistence type="inferred from homology"/>
<evidence type="ECO:0000313" key="6">
    <source>
        <dbReference type="EMBL" id="BCJ90520.1"/>
    </source>
</evidence>
<reference evidence="6 7" key="1">
    <citation type="submission" date="2020-08" db="EMBL/GenBank/DDBJ databases">
        <title>Genome sequence of Rhizobiales bacterium strain IZ6.</title>
        <authorList>
            <person name="Nakai R."/>
            <person name="Naganuma T."/>
        </authorList>
    </citation>
    <scope>NUCLEOTIDE SEQUENCE [LARGE SCALE GENOMIC DNA]</scope>
    <source>
        <strain evidence="6 7">IZ6</strain>
    </source>
</reference>
<evidence type="ECO:0000313" key="7">
    <source>
        <dbReference type="Proteomes" id="UP000515317"/>
    </source>
</evidence>
<name>A0A6S6QU91_9HYPH</name>
<dbReference type="PANTHER" id="PTHR30024:SF47">
    <property type="entry name" value="TAURINE-BINDING PERIPLASMIC PROTEIN"/>
    <property type="match status" value="1"/>
</dbReference>
<feature type="chain" id="PRO_5027818618" evidence="4">
    <location>
        <begin position="30"/>
        <end position="331"/>
    </location>
</feature>
<sequence>MSTRAWFSTAARLTAAAALFWTFTAPASAADKIRVAFGDIASVESLNLLIAFERAKERGVDVEATFFKSEDLAAQAVVGGQADVGIGTPYALIQKVKAPIRLFYQVSNLRFYPVVNTEFYKDWKDLDGQEFAVHSRGSGTEAIMNLMAQKHGIKFSQYSYVPGAEVRAGALLKGNVKATIVDSGALRMLKDKGGDKFKTLDMGNVNATDEALYANTAFLEKNADAINILVEELIKTTRELNKDPKAVVALRTKYKLLPDLPKDLEAEVEPYFADAVEAKLYPADGGSAAAVRSDFEFYTVSGALQGDAGSLKAEDFWILGPVEKARATLGG</sequence>
<accession>A0A6S6QU91</accession>
<dbReference type="PANTHER" id="PTHR30024">
    <property type="entry name" value="ALIPHATIC SULFONATES-BINDING PROTEIN-RELATED"/>
    <property type="match status" value="1"/>
</dbReference>
<gene>
    <name evidence="6" type="ORF">IZ6_12550</name>
</gene>
<comment type="subcellular location">
    <subcellularLocation>
        <location evidence="1">Periplasm</location>
    </subcellularLocation>
</comment>
<organism evidence="6 7">
    <name type="scientific">Terrihabitans soli</name>
    <dbReference type="NCBI Taxonomy" id="708113"/>
    <lineage>
        <taxon>Bacteria</taxon>
        <taxon>Pseudomonadati</taxon>
        <taxon>Pseudomonadota</taxon>
        <taxon>Alphaproteobacteria</taxon>
        <taxon>Hyphomicrobiales</taxon>
        <taxon>Terrihabitans</taxon>
    </lineage>
</organism>
<dbReference type="Pfam" id="PF09084">
    <property type="entry name" value="NMT1"/>
    <property type="match status" value="1"/>
</dbReference>
<dbReference type="Proteomes" id="UP000515317">
    <property type="component" value="Chromosome"/>
</dbReference>
<evidence type="ECO:0000256" key="1">
    <source>
        <dbReference type="ARBA" id="ARBA00004418"/>
    </source>
</evidence>
<feature type="domain" description="SsuA/THI5-like" evidence="5">
    <location>
        <begin position="56"/>
        <end position="245"/>
    </location>
</feature>